<accession>A0A374PCX4</accession>
<sequence>MVIPILDCILDVEEPEDIEDFVMHLEACINTEGDKGADCFSFRIMTPKRLEKLSKGIGAMLIRSVFIVKGSNMEENINYITEEIKKLLEGCARESWEETALAINYYLNWEYYDPQKGICDFYKNTRNLT</sequence>
<dbReference type="Proteomes" id="UP000261023">
    <property type="component" value="Unassembled WGS sequence"/>
</dbReference>
<proteinExistence type="predicted"/>
<dbReference type="InterPro" id="IPR028964">
    <property type="entry name" value="Imm8"/>
</dbReference>
<dbReference type="RefSeq" id="WP_002603630.1">
    <property type="nucleotide sequence ID" value="NZ_QSON01000002.1"/>
</dbReference>
<evidence type="ECO:0000313" key="4">
    <source>
        <dbReference type="Proteomes" id="UP000263014"/>
    </source>
</evidence>
<dbReference type="Proteomes" id="UP000263014">
    <property type="component" value="Unassembled WGS sequence"/>
</dbReference>
<gene>
    <name evidence="1" type="ORF">DWX31_11045</name>
    <name evidence="2" type="ORF">DXD79_05160</name>
</gene>
<protein>
    <submittedName>
        <fullName evidence="2">Uncharacterized protein</fullName>
    </submittedName>
</protein>
<name>A0A374PCX4_9FIRM</name>
<reference evidence="3 4" key="1">
    <citation type="submission" date="2018-08" db="EMBL/GenBank/DDBJ databases">
        <title>A genome reference for cultivated species of the human gut microbiota.</title>
        <authorList>
            <person name="Zou Y."/>
            <person name="Xue W."/>
            <person name="Luo G."/>
        </authorList>
    </citation>
    <scope>NUCLEOTIDE SEQUENCE [LARGE SCALE GENOMIC DNA]</scope>
    <source>
        <strain evidence="1 3">AF19-13AC</strain>
        <strain evidence="2 4">TM09-12</strain>
    </source>
</reference>
<dbReference type="Pfam" id="PF15586">
    <property type="entry name" value="Imm8"/>
    <property type="match status" value="1"/>
</dbReference>
<evidence type="ECO:0000313" key="2">
    <source>
        <dbReference type="EMBL" id="RGJ06681.1"/>
    </source>
</evidence>
<dbReference type="OrthoDB" id="2923655at2"/>
<evidence type="ECO:0000313" key="3">
    <source>
        <dbReference type="Proteomes" id="UP000261023"/>
    </source>
</evidence>
<dbReference type="EMBL" id="QSON01000002">
    <property type="protein sequence ID" value="RGJ06681.1"/>
    <property type="molecule type" value="Genomic_DNA"/>
</dbReference>
<organism evidence="2 4">
    <name type="scientific">Hungatella hathewayi</name>
    <dbReference type="NCBI Taxonomy" id="154046"/>
    <lineage>
        <taxon>Bacteria</taxon>
        <taxon>Bacillati</taxon>
        <taxon>Bacillota</taxon>
        <taxon>Clostridia</taxon>
        <taxon>Lachnospirales</taxon>
        <taxon>Lachnospiraceae</taxon>
        <taxon>Hungatella</taxon>
    </lineage>
</organism>
<dbReference type="AlphaFoldDB" id="A0A374PCX4"/>
<comment type="caution">
    <text evidence="2">The sequence shown here is derived from an EMBL/GenBank/DDBJ whole genome shotgun (WGS) entry which is preliminary data.</text>
</comment>
<dbReference type="EMBL" id="QTJW01000006">
    <property type="protein sequence ID" value="RGD70773.1"/>
    <property type="molecule type" value="Genomic_DNA"/>
</dbReference>
<evidence type="ECO:0000313" key="1">
    <source>
        <dbReference type="EMBL" id="RGD70773.1"/>
    </source>
</evidence>